<feature type="compositionally biased region" description="Low complexity" evidence="2">
    <location>
        <begin position="50"/>
        <end position="71"/>
    </location>
</feature>
<name>A0A3S1CU18_9MICO</name>
<dbReference type="RefSeq" id="WP_127046106.1">
    <property type="nucleotide sequence ID" value="NZ_RZGZ01000001.1"/>
</dbReference>
<evidence type="ECO:0000313" key="3">
    <source>
        <dbReference type="EMBL" id="RUR03072.1"/>
    </source>
</evidence>
<feature type="region of interest" description="Disordered" evidence="2">
    <location>
        <begin position="1"/>
        <end position="31"/>
    </location>
</feature>
<dbReference type="Proteomes" id="UP000274909">
    <property type="component" value="Unassembled WGS sequence"/>
</dbReference>
<keyword evidence="4" id="KW-1185">Reference proteome</keyword>
<protein>
    <submittedName>
        <fullName evidence="3">Asp23/Gls24 family envelope stress response protein</fullName>
    </submittedName>
</protein>
<organism evidence="3 4">
    <name type="scientific">Labedella endophytica</name>
    <dbReference type="NCBI Taxonomy" id="1523160"/>
    <lineage>
        <taxon>Bacteria</taxon>
        <taxon>Bacillati</taxon>
        <taxon>Actinomycetota</taxon>
        <taxon>Actinomycetes</taxon>
        <taxon>Micrococcales</taxon>
        <taxon>Microbacteriaceae</taxon>
        <taxon>Labedella</taxon>
    </lineage>
</organism>
<comment type="caution">
    <text evidence="3">The sequence shown here is derived from an EMBL/GenBank/DDBJ whole genome shotgun (WGS) entry which is preliminary data.</text>
</comment>
<comment type="similarity">
    <text evidence="1">Belongs to the asp23 family.</text>
</comment>
<dbReference type="InterPro" id="IPR005531">
    <property type="entry name" value="Asp23"/>
</dbReference>
<accession>A0A3S1CU18</accession>
<dbReference type="OrthoDB" id="5125925at2"/>
<evidence type="ECO:0000313" key="4">
    <source>
        <dbReference type="Proteomes" id="UP000274909"/>
    </source>
</evidence>
<dbReference type="Pfam" id="PF03780">
    <property type="entry name" value="Asp23"/>
    <property type="match status" value="1"/>
</dbReference>
<evidence type="ECO:0000256" key="2">
    <source>
        <dbReference type="SAM" id="MobiDB-lite"/>
    </source>
</evidence>
<proteinExistence type="inferred from homology"/>
<feature type="region of interest" description="Disordered" evidence="2">
    <location>
        <begin position="43"/>
        <end position="106"/>
    </location>
</feature>
<evidence type="ECO:0000256" key="1">
    <source>
        <dbReference type="ARBA" id="ARBA00005721"/>
    </source>
</evidence>
<reference evidence="3 4" key="1">
    <citation type="submission" date="2018-12" db="EMBL/GenBank/DDBJ databases">
        <authorList>
            <person name="Li F."/>
        </authorList>
    </citation>
    <scope>NUCLEOTIDE SEQUENCE [LARGE SCALE GENOMIC DNA]</scope>
    <source>
        <strain evidence="3 4">EGI 6500705</strain>
    </source>
</reference>
<feature type="compositionally biased region" description="Basic and acidic residues" evidence="2">
    <location>
        <begin position="75"/>
        <end position="89"/>
    </location>
</feature>
<sequence length="236" mass="24125">MTDDATHGGGPHIPTPAEVHHDHPTVLVPVPPDEDAVRRIETHDGGTRVAGSDATGNAATGADASAVGAVATERFIGEDTAARPSRDTAEVTPRPTVDGPATTDSPVVDLEFSSEFEPESEVLAQAIADAASTVPGVHALGSPAARAVDSARASLLGRTSIPGVNVLEDDDVLNVAVSLVAEYPAIVTEVADSVRADVASVLEGRHDGPVDIDVTVTDVHGPFDPVEPSDRHPGSE</sequence>
<dbReference type="AlphaFoldDB" id="A0A3S1CU18"/>
<gene>
    <name evidence="3" type="ORF">ELQ94_00495</name>
</gene>
<dbReference type="EMBL" id="RZGZ01000001">
    <property type="protein sequence ID" value="RUR03072.1"/>
    <property type="molecule type" value="Genomic_DNA"/>
</dbReference>